<dbReference type="EMBL" id="BOOH01000023">
    <property type="protein sequence ID" value="GIH76993.1"/>
    <property type="molecule type" value="Genomic_DNA"/>
</dbReference>
<comment type="similarity">
    <text evidence="1 2">Belongs to the cytochrome P450 family.</text>
</comment>
<dbReference type="InterPro" id="IPR036396">
    <property type="entry name" value="Cyt_P450_sf"/>
</dbReference>
<sequence>MTIVSELDLPVFDYSAPDLTGEVYHRRLAEVAGRGWLAQGPLSYVVLDRESGEFFLRSRATAFPGRQIAELFGVTAGRLWEQIDANILNQSGERHRRLRALVGPAFTPRAADRWRPAMREFLTLLWDGLRQDGKAQGEKARNGETRNEKAGGEAGGETASCEFVEAVARPYPALTVAAVLGAPAADAPRLHEWSNWVQRQFDIRSLATELPRIERAVAEVYDYVEELLAERRVAPGDDLVSALLAAEEEGERLSHAECVNLVLNVLAGGVDTTQAQLAHALRLFAGHPGQWELLAADPGLAGRAVQEVLRFEPITPFTARVCLEQVEYRGVVFPAGSIVAVCAERGNREIEAGEAFDITAERDARLLTFGAGAHYCLGANLARAELEEALAFLAPRMPDLTPDGPPRFGGVEGIYGLEALPLRWSSPTAPV</sequence>
<dbReference type="PRINTS" id="PR00359">
    <property type="entry name" value="BP450"/>
</dbReference>
<dbReference type="RefSeq" id="WP_203891552.1">
    <property type="nucleotide sequence ID" value="NZ_BOOH01000023.1"/>
</dbReference>
<proteinExistence type="inferred from homology"/>
<dbReference type="Pfam" id="PF00067">
    <property type="entry name" value="p450"/>
    <property type="match status" value="2"/>
</dbReference>
<dbReference type="InterPro" id="IPR017972">
    <property type="entry name" value="Cyt_P450_CS"/>
</dbReference>
<dbReference type="PANTHER" id="PTHR46696:SF6">
    <property type="entry name" value="P450, PUTATIVE (EUROFUNG)-RELATED"/>
    <property type="match status" value="1"/>
</dbReference>
<dbReference type="InterPro" id="IPR001128">
    <property type="entry name" value="Cyt_P450"/>
</dbReference>
<keyword evidence="2" id="KW-0503">Monooxygenase</keyword>
<keyword evidence="2" id="KW-0479">Metal-binding</keyword>
<reference evidence="4 5" key="1">
    <citation type="submission" date="2021-01" db="EMBL/GenBank/DDBJ databases">
        <title>Whole genome shotgun sequence of Planobispora longispora NBRC 13918.</title>
        <authorList>
            <person name="Komaki H."/>
            <person name="Tamura T."/>
        </authorList>
    </citation>
    <scope>NUCLEOTIDE SEQUENCE [LARGE SCALE GENOMIC DNA]</scope>
    <source>
        <strain evidence="4 5">NBRC 13918</strain>
    </source>
</reference>
<dbReference type="PRINTS" id="PR00385">
    <property type="entry name" value="P450"/>
</dbReference>
<dbReference type="PROSITE" id="PS00086">
    <property type="entry name" value="CYTOCHROME_P450"/>
    <property type="match status" value="1"/>
</dbReference>
<comment type="caution">
    <text evidence="4">The sequence shown here is derived from an EMBL/GenBank/DDBJ whole genome shotgun (WGS) entry which is preliminary data.</text>
</comment>
<dbReference type="GO" id="GO:0004497">
    <property type="term" value="F:monooxygenase activity"/>
    <property type="evidence" value="ECO:0007669"/>
    <property type="project" value="UniProtKB-KW"/>
</dbReference>
<organism evidence="4 5">
    <name type="scientific">Planobispora longispora</name>
    <dbReference type="NCBI Taxonomy" id="28887"/>
    <lineage>
        <taxon>Bacteria</taxon>
        <taxon>Bacillati</taxon>
        <taxon>Actinomycetota</taxon>
        <taxon>Actinomycetes</taxon>
        <taxon>Streptosporangiales</taxon>
        <taxon>Streptosporangiaceae</taxon>
        <taxon>Planobispora</taxon>
    </lineage>
</organism>
<dbReference type="Proteomes" id="UP000616724">
    <property type="component" value="Unassembled WGS sequence"/>
</dbReference>
<dbReference type="SUPFAM" id="SSF48264">
    <property type="entry name" value="Cytochrome P450"/>
    <property type="match status" value="1"/>
</dbReference>
<dbReference type="InterPro" id="IPR002397">
    <property type="entry name" value="Cyt_P450_B"/>
</dbReference>
<gene>
    <name evidence="4" type="ORF">Plo01_34220</name>
</gene>
<dbReference type="GO" id="GO:0016705">
    <property type="term" value="F:oxidoreductase activity, acting on paired donors, with incorporation or reduction of molecular oxygen"/>
    <property type="evidence" value="ECO:0007669"/>
    <property type="project" value="InterPro"/>
</dbReference>
<keyword evidence="2" id="KW-0560">Oxidoreductase</keyword>
<feature type="compositionally biased region" description="Basic and acidic residues" evidence="3">
    <location>
        <begin position="135"/>
        <end position="151"/>
    </location>
</feature>
<evidence type="ECO:0000256" key="2">
    <source>
        <dbReference type="RuleBase" id="RU000461"/>
    </source>
</evidence>
<dbReference type="GO" id="GO:0020037">
    <property type="term" value="F:heme binding"/>
    <property type="evidence" value="ECO:0007669"/>
    <property type="project" value="InterPro"/>
</dbReference>
<feature type="region of interest" description="Disordered" evidence="3">
    <location>
        <begin position="135"/>
        <end position="155"/>
    </location>
</feature>
<dbReference type="PANTHER" id="PTHR46696">
    <property type="entry name" value="P450, PUTATIVE (EUROFUNG)-RELATED"/>
    <property type="match status" value="1"/>
</dbReference>
<keyword evidence="2" id="KW-0349">Heme</keyword>
<dbReference type="GO" id="GO:0005506">
    <property type="term" value="F:iron ion binding"/>
    <property type="evidence" value="ECO:0007669"/>
    <property type="project" value="InterPro"/>
</dbReference>
<name>A0A8J3RRK7_9ACTN</name>
<keyword evidence="5" id="KW-1185">Reference proteome</keyword>
<evidence type="ECO:0000313" key="5">
    <source>
        <dbReference type="Proteomes" id="UP000616724"/>
    </source>
</evidence>
<protein>
    <submittedName>
        <fullName evidence="4">Cytochrome P450 hydroxylase</fullName>
    </submittedName>
</protein>
<evidence type="ECO:0000256" key="3">
    <source>
        <dbReference type="SAM" id="MobiDB-lite"/>
    </source>
</evidence>
<dbReference type="Gene3D" id="1.10.630.10">
    <property type="entry name" value="Cytochrome P450"/>
    <property type="match status" value="1"/>
</dbReference>
<evidence type="ECO:0000256" key="1">
    <source>
        <dbReference type="ARBA" id="ARBA00010617"/>
    </source>
</evidence>
<accession>A0A8J3RRK7</accession>
<keyword evidence="2" id="KW-0408">Iron</keyword>
<evidence type="ECO:0000313" key="4">
    <source>
        <dbReference type="EMBL" id="GIH76993.1"/>
    </source>
</evidence>
<dbReference type="AlphaFoldDB" id="A0A8J3RRK7"/>